<feature type="compositionally biased region" description="Basic and acidic residues" evidence="4">
    <location>
        <begin position="277"/>
        <end position="288"/>
    </location>
</feature>
<sequence>MAFGLYSLLESTILFVNALAILNRDRFLRKIGLVPESKSGNDKLLGLANFIHSIQTDVFFVLLLLLFDWNSVQHCLNMEQDLEDKNEYASGSDSPNVIHLSQDSTYSYDALHPGVISKCSSNKEGLSNGMLKFMLSMTTRPSIISSCQQIEENGACVRQDDITENVKHSSALHYACLNGLRPMVEDLLSRGADANELAIDGTTPLFVAAKNNHLEIVELLLKHHADPALCTAGGKKPIDVASMAAVHTLLEDAGRTENSVHNDQEDACLNDAESLHVDQDDESSHVLQDDDSISSKTRAARGRTAGRGRGRRGRPPSGARTAQAVSPSERPMCRRGVARPPAGYRGRRVGRGPGTSGAGDVYEFHDSDTENETRPTPTEAVVENPPVSKTRARKASARSRCRRGAQSRKASSRASSLNDDPTSVSRASSSKAYRAVPNTEQLASTNDNKVPPLKLMLNKKGSSRRQPRTSKPKKPKKSYLLSFKSDQVYHLEQFKHLQVEYVPRQPKEAFTASDLWDIDDHGGDSHYYWLYSSRKKEWAKSIIKMREVGYPEIPGIAHFRTLKWPRPSCKVYKKRLRPMPEGMNMAWCSFFDSQERQRWDLRKKIHDEMWRLRWNCEREVVAIMNRNHFAKHSVEPVTAVRWLYEGHVVNLIRSLRQKVFLKPIFNPQVQIFNDDNAFLIQNYTTPVPANFNPMSVKQLFKRFEKEKKSRLHRLQHESDMLAQKHYYELKVFIASKVSIRRSPKKYKILLSKYSKNITTVKVKDKYKLLPEEFLSHLDEIEKMLLTTS</sequence>
<feature type="repeat" description="ANK" evidence="3">
    <location>
        <begin position="167"/>
        <end position="199"/>
    </location>
</feature>
<protein>
    <submittedName>
        <fullName evidence="5">BCL-6 corepressor</fullName>
    </submittedName>
</protein>
<gene>
    <name evidence="5" type="primary">BCOR</name>
    <name evidence="5" type="ORF">T10_9117</name>
</gene>
<feature type="compositionally biased region" description="Polar residues" evidence="4">
    <location>
        <begin position="417"/>
        <end position="431"/>
    </location>
</feature>
<dbReference type="Pfam" id="PF08571">
    <property type="entry name" value="Yos1"/>
    <property type="match status" value="1"/>
</dbReference>
<dbReference type="InterPro" id="IPR002110">
    <property type="entry name" value="Ankyrin_rpt"/>
</dbReference>
<dbReference type="PANTHER" id="PTHR24166:SF48">
    <property type="entry name" value="PROTEIN VAPYRIN"/>
    <property type="match status" value="1"/>
</dbReference>
<keyword evidence="2 3" id="KW-0040">ANK repeat</keyword>
<dbReference type="InterPro" id="IPR036770">
    <property type="entry name" value="Ankyrin_rpt-contain_sf"/>
</dbReference>
<evidence type="ECO:0000256" key="3">
    <source>
        <dbReference type="PROSITE-ProRule" id="PRU00023"/>
    </source>
</evidence>
<dbReference type="AlphaFoldDB" id="A0A0V1N8V5"/>
<feature type="compositionally biased region" description="Low complexity" evidence="4">
    <location>
        <begin position="407"/>
        <end position="416"/>
    </location>
</feature>
<accession>A0A0V1N8V5</accession>
<proteinExistence type="predicted"/>
<name>A0A0V1N8V5_9BILA</name>
<dbReference type="STRING" id="268474.A0A0V1N8V5"/>
<feature type="compositionally biased region" description="Basic residues" evidence="4">
    <location>
        <begin position="461"/>
        <end position="477"/>
    </location>
</feature>
<dbReference type="Proteomes" id="UP000054843">
    <property type="component" value="Unassembled WGS sequence"/>
</dbReference>
<feature type="repeat" description="ANK" evidence="3">
    <location>
        <begin position="200"/>
        <end position="232"/>
    </location>
</feature>
<comment type="caution">
    <text evidence="5">The sequence shown here is derived from an EMBL/GenBank/DDBJ whole genome shotgun (WGS) entry which is preliminary data.</text>
</comment>
<dbReference type="Pfam" id="PF12796">
    <property type="entry name" value="Ank_2"/>
    <property type="match status" value="1"/>
</dbReference>
<keyword evidence="1" id="KW-0677">Repeat</keyword>
<feature type="compositionally biased region" description="Low complexity" evidence="4">
    <location>
        <begin position="334"/>
        <end position="344"/>
    </location>
</feature>
<dbReference type="Gene3D" id="1.25.40.20">
    <property type="entry name" value="Ankyrin repeat-containing domain"/>
    <property type="match status" value="1"/>
</dbReference>
<feature type="compositionally biased region" description="Basic and acidic residues" evidence="4">
    <location>
        <begin position="362"/>
        <end position="373"/>
    </location>
</feature>
<feature type="region of interest" description="Disordered" evidence="4">
    <location>
        <begin position="277"/>
        <end position="477"/>
    </location>
</feature>
<keyword evidence="6" id="KW-1185">Reference proteome</keyword>
<evidence type="ECO:0000256" key="2">
    <source>
        <dbReference type="ARBA" id="ARBA00023043"/>
    </source>
</evidence>
<dbReference type="SMART" id="SM00248">
    <property type="entry name" value="ANK"/>
    <property type="match status" value="2"/>
</dbReference>
<feature type="compositionally biased region" description="Basic residues" evidence="4">
    <location>
        <begin position="390"/>
        <end position="406"/>
    </location>
</feature>
<evidence type="ECO:0000256" key="4">
    <source>
        <dbReference type="SAM" id="MobiDB-lite"/>
    </source>
</evidence>
<feature type="compositionally biased region" description="Basic residues" evidence="4">
    <location>
        <begin position="298"/>
        <end position="314"/>
    </location>
</feature>
<evidence type="ECO:0000256" key="1">
    <source>
        <dbReference type="ARBA" id="ARBA00022737"/>
    </source>
</evidence>
<dbReference type="SUPFAM" id="SSF48403">
    <property type="entry name" value="Ankyrin repeat"/>
    <property type="match status" value="1"/>
</dbReference>
<dbReference type="EMBL" id="JYDO01000002">
    <property type="protein sequence ID" value="KRZ80445.1"/>
    <property type="molecule type" value="Genomic_DNA"/>
</dbReference>
<dbReference type="PANTHER" id="PTHR24166">
    <property type="entry name" value="ROLLING PEBBLES, ISOFORM B"/>
    <property type="match status" value="1"/>
</dbReference>
<organism evidence="5 6">
    <name type="scientific">Trichinella papuae</name>
    <dbReference type="NCBI Taxonomy" id="268474"/>
    <lineage>
        <taxon>Eukaryota</taxon>
        <taxon>Metazoa</taxon>
        <taxon>Ecdysozoa</taxon>
        <taxon>Nematoda</taxon>
        <taxon>Enoplea</taxon>
        <taxon>Dorylaimia</taxon>
        <taxon>Trichinellida</taxon>
        <taxon>Trichinellidae</taxon>
        <taxon>Trichinella</taxon>
    </lineage>
</organism>
<dbReference type="OrthoDB" id="20872at2759"/>
<dbReference type="InterPro" id="IPR050889">
    <property type="entry name" value="Dendritic_Spine_Reg/Scaffold"/>
</dbReference>
<dbReference type="InterPro" id="IPR013880">
    <property type="entry name" value="Yos1"/>
</dbReference>
<reference evidence="5 6" key="1">
    <citation type="submission" date="2015-01" db="EMBL/GenBank/DDBJ databases">
        <title>Evolution of Trichinella species and genotypes.</title>
        <authorList>
            <person name="Korhonen P.K."/>
            <person name="Edoardo P."/>
            <person name="Giuseppe L.R."/>
            <person name="Gasser R.B."/>
        </authorList>
    </citation>
    <scope>NUCLEOTIDE SEQUENCE [LARGE SCALE GENOMIC DNA]</scope>
    <source>
        <strain evidence="5">ISS1980</strain>
    </source>
</reference>
<feature type="compositionally biased region" description="Polar residues" evidence="4">
    <location>
        <begin position="438"/>
        <end position="448"/>
    </location>
</feature>
<evidence type="ECO:0000313" key="6">
    <source>
        <dbReference type="Proteomes" id="UP000054843"/>
    </source>
</evidence>
<evidence type="ECO:0000313" key="5">
    <source>
        <dbReference type="EMBL" id="KRZ80445.1"/>
    </source>
</evidence>
<dbReference type="PROSITE" id="PS50088">
    <property type="entry name" value="ANK_REPEAT"/>
    <property type="match status" value="2"/>
</dbReference>
<dbReference type="PROSITE" id="PS50297">
    <property type="entry name" value="ANK_REP_REGION"/>
    <property type="match status" value="2"/>
</dbReference>